<dbReference type="RefSeq" id="WP_091667843.1">
    <property type="nucleotide sequence ID" value="NZ_LT594323.1"/>
</dbReference>
<proteinExistence type="predicted"/>
<reference evidence="2" key="1">
    <citation type="submission" date="2016-06" db="EMBL/GenBank/DDBJ databases">
        <authorList>
            <person name="Varghese N."/>
            <person name="Submissions Spin"/>
        </authorList>
    </citation>
    <scope>NUCLEOTIDE SEQUENCE [LARGE SCALE GENOMIC DNA]</scope>
    <source>
        <strain evidence="2">DSM 44815</strain>
    </source>
</reference>
<protein>
    <recommendedName>
        <fullName evidence="3">Alpha/beta hydrolase family protein</fullName>
    </recommendedName>
</protein>
<dbReference type="Gene3D" id="3.40.50.1820">
    <property type="entry name" value="alpha/beta hydrolase"/>
    <property type="match status" value="1"/>
</dbReference>
<dbReference type="EMBL" id="LT594323">
    <property type="protein sequence ID" value="SBT50049.1"/>
    <property type="molecule type" value="Genomic_DNA"/>
</dbReference>
<dbReference type="PATRIC" id="fig|261654.4.peg.4710"/>
<dbReference type="OrthoDB" id="70765at2"/>
<evidence type="ECO:0000313" key="1">
    <source>
        <dbReference type="EMBL" id="SBT50049.1"/>
    </source>
</evidence>
<accession>A0A1A9A1T5</accession>
<organism evidence="1 2">
    <name type="scientific">Micromonospora auratinigra</name>
    <dbReference type="NCBI Taxonomy" id="261654"/>
    <lineage>
        <taxon>Bacteria</taxon>
        <taxon>Bacillati</taxon>
        <taxon>Actinomycetota</taxon>
        <taxon>Actinomycetes</taxon>
        <taxon>Micromonosporales</taxon>
        <taxon>Micromonosporaceae</taxon>
        <taxon>Micromonospora</taxon>
    </lineage>
</organism>
<dbReference type="SUPFAM" id="SSF53474">
    <property type="entry name" value="alpha/beta-Hydrolases"/>
    <property type="match status" value="1"/>
</dbReference>
<dbReference type="AlphaFoldDB" id="A0A1A9A1T5"/>
<dbReference type="InterPro" id="IPR029058">
    <property type="entry name" value="AB_hydrolase_fold"/>
</dbReference>
<keyword evidence="2" id="KW-1185">Reference proteome</keyword>
<name>A0A1A9A1T5_9ACTN</name>
<gene>
    <name evidence="1" type="ORF">GA0070611_4643</name>
</gene>
<dbReference type="STRING" id="261654.GA0070611_4643"/>
<sequence length="171" mass="18245">MADRRAVLVPGRGYDTRGPLLAYAGEALRRLGFDVHEVSWQVPHDLPDDRTAEWVAGQVAPVLDDGVDLLVAKSLGTFAGPLAAERGLRAVWLTPVLVEPEVVDGLSRATAPCLLVGGTGDALWRGEVARRISPHVLEVPDADHSMLVPGPLARSAEVLGRVCTALEQFVC</sequence>
<evidence type="ECO:0000313" key="2">
    <source>
        <dbReference type="Proteomes" id="UP000199385"/>
    </source>
</evidence>
<evidence type="ECO:0008006" key="3">
    <source>
        <dbReference type="Google" id="ProtNLM"/>
    </source>
</evidence>
<dbReference type="Proteomes" id="UP000199385">
    <property type="component" value="Chromosome I"/>
</dbReference>